<sequence length="203" mass="21692">MFRILLGREGRVWREALAAVLAAEEDLEVVAELAHTDEVPVVAARKRPDVVVLDHALPGSLTVPDLCEKLGAALPGSVVLVLMDQRGGALSTALARLAPRVGVLTTDATPWQLVESVRQLVRGETVLDAKVAVAALTARDNPLTDRERDVLRLAADGAPAKEIATELFLSAGTVRNYLSRVIAKTGARTRIEAIRIAQASGWI</sequence>
<dbReference type="PRINTS" id="PR00038">
    <property type="entry name" value="HTHLUXR"/>
</dbReference>
<dbReference type="InterPro" id="IPR039420">
    <property type="entry name" value="WalR-like"/>
</dbReference>
<dbReference type="InterPro" id="IPR016032">
    <property type="entry name" value="Sig_transdc_resp-reg_C-effctor"/>
</dbReference>
<dbReference type="SUPFAM" id="SSF46894">
    <property type="entry name" value="C-terminal effector domain of the bipartite response regulators"/>
    <property type="match status" value="1"/>
</dbReference>
<dbReference type="GO" id="GO:0003677">
    <property type="term" value="F:DNA binding"/>
    <property type="evidence" value="ECO:0007669"/>
    <property type="project" value="UniProtKB-KW"/>
</dbReference>
<dbReference type="EMBL" id="BONU01000031">
    <property type="protein sequence ID" value="GIG75426.1"/>
    <property type="molecule type" value="Genomic_DNA"/>
</dbReference>
<evidence type="ECO:0000313" key="6">
    <source>
        <dbReference type="Proteomes" id="UP000653674"/>
    </source>
</evidence>
<protein>
    <submittedName>
        <fullName evidence="5">DNA-binding response regulator</fullName>
    </submittedName>
</protein>
<accession>A0A8J3LXN3</accession>
<dbReference type="CDD" id="cd06170">
    <property type="entry name" value="LuxR_C_like"/>
    <property type="match status" value="1"/>
</dbReference>
<evidence type="ECO:0000256" key="1">
    <source>
        <dbReference type="ARBA" id="ARBA00023125"/>
    </source>
</evidence>
<dbReference type="Gene3D" id="3.40.50.2300">
    <property type="match status" value="1"/>
</dbReference>
<dbReference type="PROSITE" id="PS50110">
    <property type="entry name" value="RESPONSE_REGULATORY"/>
    <property type="match status" value="1"/>
</dbReference>
<dbReference type="PROSITE" id="PS00622">
    <property type="entry name" value="HTH_LUXR_1"/>
    <property type="match status" value="1"/>
</dbReference>
<evidence type="ECO:0000259" key="3">
    <source>
        <dbReference type="PROSITE" id="PS50043"/>
    </source>
</evidence>
<dbReference type="Pfam" id="PF00196">
    <property type="entry name" value="GerE"/>
    <property type="match status" value="1"/>
</dbReference>
<keyword evidence="1 5" id="KW-0238">DNA-binding</keyword>
<evidence type="ECO:0000256" key="2">
    <source>
        <dbReference type="PROSITE-ProRule" id="PRU00169"/>
    </source>
</evidence>
<keyword evidence="6" id="KW-1185">Reference proteome</keyword>
<dbReference type="AlphaFoldDB" id="A0A8J3LXN3"/>
<dbReference type="RefSeq" id="WP_344122635.1">
    <property type="nucleotide sequence ID" value="NZ_BAAAQJ010000027.1"/>
</dbReference>
<feature type="domain" description="Response regulatory" evidence="4">
    <location>
        <begin position="3"/>
        <end position="121"/>
    </location>
</feature>
<dbReference type="InterPro" id="IPR011006">
    <property type="entry name" value="CheY-like_superfamily"/>
</dbReference>
<gene>
    <name evidence="5" type="primary">desR</name>
    <name evidence="5" type="ORF">Pfl04_38300</name>
</gene>
<feature type="domain" description="HTH luxR-type" evidence="3">
    <location>
        <begin position="136"/>
        <end position="201"/>
    </location>
</feature>
<dbReference type="GO" id="GO:0000160">
    <property type="term" value="P:phosphorelay signal transduction system"/>
    <property type="evidence" value="ECO:0007669"/>
    <property type="project" value="InterPro"/>
</dbReference>
<dbReference type="InterPro" id="IPR036388">
    <property type="entry name" value="WH-like_DNA-bd_sf"/>
</dbReference>
<evidence type="ECO:0000259" key="4">
    <source>
        <dbReference type="PROSITE" id="PS50110"/>
    </source>
</evidence>
<proteinExistence type="predicted"/>
<dbReference type="SMART" id="SM00421">
    <property type="entry name" value="HTH_LUXR"/>
    <property type="match status" value="1"/>
</dbReference>
<reference evidence="5" key="1">
    <citation type="submission" date="2021-01" db="EMBL/GenBank/DDBJ databases">
        <title>Whole genome shotgun sequence of Planosporangium flavigriseum NBRC 105377.</title>
        <authorList>
            <person name="Komaki H."/>
            <person name="Tamura T."/>
        </authorList>
    </citation>
    <scope>NUCLEOTIDE SEQUENCE</scope>
    <source>
        <strain evidence="5">NBRC 105377</strain>
    </source>
</reference>
<dbReference type="Proteomes" id="UP000653674">
    <property type="component" value="Unassembled WGS sequence"/>
</dbReference>
<dbReference type="GO" id="GO:0006355">
    <property type="term" value="P:regulation of DNA-templated transcription"/>
    <property type="evidence" value="ECO:0007669"/>
    <property type="project" value="InterPro"/>
</dbReference>
<comment type="caution">
    <text evidence="5">The sequence shown here is derived from an EMBL/GenBank/DDBJ whole genome shotgun (WGS) entry which is preliminary data.</text>
</comment>
<organism evidence="5 6">
    <name type="scientific">Planosporangium flavigriseum</name>
    <dbReference type="NCBI Taxonomy" id="373681"/>
    <lineage>
        <taxon>Bacteria</taxon>
        <taxon>Bacillati</taxon>
        <taxon>Actinomycetota</taxon>
        <taxon>Actinomycetes</taxon>
        <taxon>Micromonosporales</taxon>
        <taxon>Micromonosporaceae</taxon>
        <taxon>Planosporangium</taxon>
    </lineage>
</organism>
<evidence type="ECO:0000313" key="5">
    <source>
        <dbReference type="EMBL" id="GIG75426.1"/>
    </source>
</evidence>
<dbReference type="PANTHER" id="PTHR43214:SF42">
    <property type="entry name" value="TRANSCRIPTIONAL REGULATORY PROTEIN DESR"/>
    <property type="match status" value="1"/>
</dbReference>
<keyword evidence="2" id="KW-0597">Phosphoprotein</keyword>
<dbReference type="PANTHER" id="PTHR43214">
    <property type="entry name" value="TWO-COMPONENT RESPONSE REGULATOR"/>
    <property type="match status" value="1"/>
</dbReference>
<feature type="modified residue" description="4-aspartylphosphate" evidence="2">
    <location>
        <position position="54"/>
    </location>
</feature>
<dbReference type="PROSITE" id="PS50043">
    <property type="entry name" value="HTH_LUXR_2"/>
    <property type="match status" value="1"/>
</dbReference>
<dbReference type="Gene3D" id="1.10.10.10">
    <property type="entry name" value="Winged helix-like DNA-binding domain superfamily/Winged helix DNA-binding domain"/>
    <property type="match status" value="1"/>
</dbReference>
<dbReference type="InterPro" id="IPR000792">
    <property type="entry name" value="Tscrpt_reg_LuxR_C"/>
</dbReference>
<dbReference type="InterPro" id="IPR001789">
    <property type="entry name" value="Sig_transdc_resp-reg_receiver"/>
</dbReference>
<dbReference type="SUPFAM" id="SSF52172">
    <property type="entry name" value="CheY-like"/>
    <property type="match status" value="1"/>
</dbReference>
<name>A0A8J3LXN3_9ACTN</name>